<dbReference type="Gene3D" id="3.40.50.10260">
    <property type="entry name" value="YjeF N-terminal domain"/>
    <property type="match status" value="1"/>
</dbReference>
<organism evidence="11">
    <name type="scientific">mine drainage metagenome</name>
    <dbReference type="NCBI Taxonomy" id="410659"/>
    <lineage>
        <taxon>unclassified sequences</taxon>
        <taxon>metagenomes</taxon>
        <taxon>ecological metagenomes</taxon>
    </lineage>
</organism>
<feature type="non-terminal residue" evidence="11">
    <location>
        <position position="1"/>
    </location>
</feature>
<dbReference type="InterPro" id="IPR000631">
    <property type="entry name" value="CARKD"/>
</dbReference>
<evidence type="ECO:0000256" key="7">
    <source>
        <dbReference type="ARBA" id="ARBA00048238"/>
    </source>
</evidence>
<dbReference type="Gene3D" id="3.40.1190.20">
    <property type="match status" value="1"/>
</dbReference>
<evidence type="ECO:0000259" key="9">
    <source>
        <dbReference type="PROSITE" id="PS51383"/>
    </source>
</evidence>
<evidence type="ECO:0000256" key="2">
    <source>
        <dbReference type="ARBA" id="ARBA00006001"/>
    </source>
</evidence>
<dbReference type="Pfam" id="PF03853">
    <property type="entry name" value="YjeF_N"/>
    <property type="match status" value="1"/>
</dbReference>
<evidence type="ECO:0000256" key="5">
    <source>
        <dbReference type="ARBA" id="ARBA00025153"/>
    </source>
</evidence>
<evidence type="ECO:0000256" key="6">
    <source>
        <dbReference type="ARBA" id="ARBA00032624"/>
    </source>
</evidence>
<feature type="domain" description="YjeF N-terminal" evidence="10">
    <location>
        <begin position="1"/>
        <end position="109"/>
    </location>
</feature>
<sequence length="161" mass="17114">EINPENIDKLKLMVKKSDDVVDAIIGIGMHGRLSNTVLKAIKTVNGSKKYIISIDVPSGINADTGSKNIDAVNPDVVLTIHKMKNYLAEKAQHYSVNIIDIGIPPSVELMAGPGDVMLATKPRLIYANKYEHGNVVVVGGSVGYRGAPLLTGMASEHALAA</sequence>
<comment type="similarity">
    <text evidence="2">In the N-terminal section; belongs to the NnrE/AIBP family.</text>
</comment>
<dbReference type="EC" id="4.2.1.136" evidence="4"/>
<dbReference type="InterPro" id="IPR029056">
    <property type="entry name" value="Ribokinase-like"/>
</dbReference>
<comment type="catalytic activity">
    <reaction evidence="8">
        <text>(6S)-NADPHX + ADP = AMP + phosphate + NADPH + H(+)</text>
        <dbReference type="Rhea" id="RHEA:32235"/>
        <dbReference type="ChEBI" id="CHEBI:15378"/>
        <dbReference type="ChEBI" id="CHEBI:43474"/>
        <dbReference type="ChEBI" id="CHEBI:57783"/>
        <dbReference type="ChEBI" id="CHEBI:64076"/>
        <dbReference type="ChEBI" id="CHEBI:456215"/>
        <dbReference type="ChEBI" id="CHEBI:456216"/>
        <dbReference type="EC" id="4.2.1.136"/>
    </reaction>
</comment>
<evidence type="ECO:0000313" key="11">
    <source>
        <dbReference type="EMBL" id="EQD34870.1"/>
    </source>
</evidence>
<evidence type="ECO:0000259" key="10">
    <source>
        <dbReference type="PROSITE" id="PS51385"/>
    </source>
</evidence>
<reference evidence="11" key="2">
    <citation type="journal article" date="2014" name="ISME J.">
        <title>Microbial stratification in low pH oxic and suboxic macroscopic growths along an acid mine drainage.</title>
        <authorList>
            <person name="Mendez-Garcia C."/>
            <person name="Mesa V."/>
            <person name="Sprenger R.R."/>
            <person name="Richter M."/>
            <person name="Diez M.S."/>
            <person name="Solano J."/>
            <person name="Bargiela R."/>
            <person name="Golyshina O.V."/>
            <person name="Manteca A."/>
            <person name="Ramos J.L."/>
            <person name="Gallego J.R."/>
            <person name="Llorente I."/>
            <person name="Martins Dos Santos V.A."/>
            <person name="Jensen O.N."/>
            <person name="Pelaez A.I."/>
            <person name="Sanchez J."/>
            <person name="Ferrer M."/>
        </authorList>
    </citation>
    <scope>NUCLEOTIDE SEQUENCE</scope>
</reference>
<feature type="non-terminal residue" evidence="11">
    <location>
        <position position="161"/>
    </location>
</feature>
<dbReference type="PROSITE" id="PS51385">
    <property type="entry name" value="YJEF_N"/>
    <property type="match status" value="1"/>
</dbReference>
<keyword evidence="11" id="KW-0808">Transferase</keyword>
<evidence type="ECO:0000256" key="4">
    <source>
        <dbReference type="ARBA" id="ARBA00013129"/>
    </source>
</evidence>
<keyword evidence="11" id="KW-0418">Kinase</keyword>
<dbReference type="EMBL" id="AUZX01013673">
    <property type="protein sequence ID" value="EQD34870.1"/>
    <property type="molecule type" value="Genomic_DNA"/>
</dbReference>
<evidence type="ECO:0000256" key="8">
    <source>
        <dbReference type="ARBA" id="ARBA00049209"/>
    </source>
</evidence>
<accession>T0ZY57</accession>
<dbReference type="PROSITE" id="PS51383">
    <property type="entry name" value="YJEF_C_3"/>
    <property type="match status" value="1"/>
</dbReference>
<name>T0ZY57_9ZZZZ</name>
<proteinExistence type="inferred from homology"/>
<comment type="similarity">
    <text evidence="3">In the C-terminal section; belongs to the NnrD/CARKD family.</text>
</comment>
<evidence type="ECO:0000256" key="3">
    <source>
        <dbReference type="ARBA" id="ARBA00009524"/>
    </source>
</evidence>
<comment type="function">
    <text evidence="5">Bifunctional enzyme that catalyzes the epimerization of the S- and R-forms of NAD(P)HX and the dehydration of the S-form of NAD(P)HX at the expense of ADP, which is converted to AMP. This allows the repair of both epimers of NAD(P)HX, a damaged form of NAD(P)H that is a result of enzymatic or heat-dependent hydration.</text>
</comment>
<dbReference type="InterPro" id="IPR004443">
    <property type="entry name" value="YjeF_N_dom"/>
</dbReference>
<dbReference type="GO" id="GO:0052855">
    <property type="term" value="F:ADP-dependent NAD(P)H-hydrate dehydratase activity"/>
    <property type="evidence" value="ECO:0007669"/>
    <property type="project" value="UniProtKB-EC"/>
</dbReference>
<dbReference type="AlphaFoldDB" id="T0ZY57"/>
<dbReference type="SUPFAM" id="SSF64153">
    <property type="entry name" value="YjeF N-terminal domain-like"/>
    <property type="match status" value="1"/>
</dbReference>
<feature type="domain" description="YjeF C-terminal" evidence="9">
    <location>
        <begin position="112"/>
        <end position="161"/>
    </location>
</feature>
<comment type="caution">
    <text evidence="11">The sequence shown here is derived from an EMBL/GenBank/DDBJ whole genome shotgun (WGS) entry which is preliminary data.</text>
</comment>
<comment type="catalytic activity">
    <reaction evidence="7">
        <text>(6S)-NADHX + ADP = AMP + phosphate + NADH + H(+)</text>
        <dbReference type="Rhea" id="RHEA:32223"/>
        <dbReference type="ChEBI" id="CHEBI:15378"/>
        <dbReference type="ChEBI" id="CHEBI:43474"/>
        <dbReference type="ChEBI" id="CHEBI:57945"/>
        <dbReference type="ChEBI" id="CHEBI:64074"/>
        <dbReference type="ChEBI" id="CHEBI:456215"/>
        <dbReference type="ChEBI" id="CHEBI:456216"/>
        <dbReference type="EC" id="4.2.1.136"/>
    </reaction>
</comment>
<dbReference type="GO" id="GO:0016301">
    <property type="term" value="F:kinase activity"/>
    <property type="evidence" value="ECO:0007669"/>
    <property type="project" value="UniProtKB-KW"/>
</dbReference>
<comment type="cofactor">
    <cofactor evidence="1">
        <name>K(+)</name>
        <dbReference type="ChEBI" id="CHEBI:29103"/>
    </cofactor>
</comment>
<dbReference type="InterPro" id="IPR036652">
    <property type="entry name" value="YjeF_N_dom_sf"/>
</dbReference>
<gene>
    <name evidence="11" type="ORF">B1A_18526</name>
</gene>
<protein>
    <recommendedName>
        <fullName evidence="4">ADP-dependent NAD(P)H-hydrate dehydratase</fullName>
        <ecNumber evidence="4">4.2.1.136</ecNumber>
    </recommendedName>
    <alternativeName>
        <fullName evidence="6">Nicotinamide nucleotide repair protein</fullName>
    </alternativeName>
</protein>
<evidence type="ECO:0000256" key="1">
    <source>
        <dbReference type="ARBA" id="ARBA00001958"/>
    </source>
</evidence>
<reference evidence="11" key="1">
    <citation type="submission" date="2013-08" db="EMBL/GenBank/DDBJ databases">
        <authorList>
            <person name="Mendez C."/>
            <person name="Richter M."/>
            <person name="Ferrer M."/>
            <person name="Sanchez J."/>
        </authorList>
    </citation>
    <scope>NUCLEOTIDE SEQUENCE</scope>
</reference>